<proteinExistence type="predicted"/>
<evidence type="ECO:0000313" key="3">
    <source>
        <dbReference type="EMBL" id="EOY12808.1"/>
    </source>
</evidence>
<sequence>MSIIECLLELSSSTSSYSPFQKLEKLELVSLYNLHVHVKIKRAAAVPASRTPAAAVMIFCLKIFTLIHSTSINKLLPSGFLKDLQHLEEILVSSCKEMQEIIASEEEEENHKGEGTNATITMALPNPRQLPFFDSPKLERIWCKKGVMKVSTMADTIRTDVVDNVLNAKRRDTIGRFLTNLGKFAVDSAASVSLKGFTGFSGASTAGGKKLYEILQERFKAQPTPPLLNCKRKSEDDKLMEKMQLAKMEDMNEVKQESKTAGKPVAGSEPMKKKKIPHDMKDLGLQNPDRKRIFIRSRL</sequence>
<reference evidence="3 4" key="1">
    <citation type="journal article" date="2013" name="Genome Biol.">
        <title>The genome sequence of the most widely cultivated cacao type and its use to identify candidate genes regulating pod color.</title>
        <authorList>
            <person name="Motamayor J.C."/>
            <person name="Mockaitis K."/>
            <person name="Schmutz J."/>
            <person name="Haiminen N."/>
            <person name="Iii D.L."/>
            <person name="Cornejo O."/>
            <person name="Findley S.D."/>
            <person name="Zheng P."/>
            <person name="Utro F."/>
            <person name="Royaert S."/>
            <person name="Saski C."/>
            <person name="Jenkins J."/>
            <person name="Podicheti R."/>
            <person name="Zhao M."/>
            <person name="Scheffler B.E."/>
            <person name="Stack J.C."/>
            <person name="Feltus F.A."/>
            <person name="Mustiga G.M."/>
            <person name="Amores F."/>
            <person name="Phillips W."/>
            <person name="Marelli J.P."/>
            <person name="May G.D."/>
            <person name="Shapiro H."/>
            <person name="Ma J."/>
            <person name="Bustamante C.D."/>
            <person name="Schnell R.J."/>
            <person name="Main D."/>
            <person name="Gilbert D."/>
            <person name="Parida L."/>
            <person name="Kuhn D.N."/>
        </authorList>
    </citation>
    <scope>NUCLEOTIDE SEQUENCE [LARGE SCALE GENOMIC DNA]</scope>
    <source>
        <strain evidence="4">cv. Matina 1-6</strain>
    </source>
</reference>
<dbReference type="eggNOG" id="ENOG502SCIY">
    <property type="taxonomic scope" value="Eukaryota"/>
</dbReference>
<name>A0A061F7F6_THECC</name>
<dbReference type="InParanoid" id="A0A061F7F6"/>
<evidence type="ECO:0000259" key="2">
    <source>
        <dbReference type="Pfam" id="PF23247"/>
    </source>
</evidence>
<organism evidence="3 4">
    <name type="scientific">Theobroma cacao</name>
    <name type="common">Cacao</name>
    <name type="synonym">Cocoa</name>
    <dbReference type="NCBI Taxonomy" id="3641"/>
    <lineage>
        <taxon>Eukaryota</taxon>
        <taxon>Viridiplantae</taxon>
        <taxon>Streptophyta</taxon>
        <taxon>Embryophyta</taxon>
        <taxon>Tracheophyta</taxon>
        <taxon>Spermatophyta</taxon>
        <taxon>Magnoliopsida</taxon>
        <taxon>eudicotyledons</taxon>
        <taxon>Gunneridae</taxon>
        <taxon>Pentapetalae</taxon>
        <taxon>rosids</taxon>
        <taxon>malvids</taxon>
        <taxon>Malvales</taxon>
        <taxon>Malvaceae</taxon>
        <taxon>Byttnerioideae</taxon>
        <taxon>Theobroma</taxon>
    </lineage>
</organism>
<dbReference type="EMBL" id="CM001885">
    <property type="protein sequence ID" value="EOY12808.1"/>
    <property type="molecule type" value="Genomic_DNA"/>
</dbReference>
<feature type="region of interest" description="Disordered" evidence="1">
    <location>
        <begin position="250"/>
        <end position="289"/>
    </location>
</feature>
<evidence type="ECO:0000313" key="4">
    <source>
        <dbReference type="Proteomes" id="UP000026915"/>
    </source>
</evidence>
<feature type="compositionally biased region" description="Basic and acidic residues" evidence="1">
    <location>
        <begin position="277"/>
        <end position="289"/>
    </location>
</feature>
<dbReference type="InterPro" id="IPR057135">
    <property type="entry name" value="At4g27190-like_LRR"/>
</dbReference>
<gene>
    <name evidence="3" type="ORF">TCM_031328</name>
</gene>
<keyword evidence="4" id="KW-1185">Reference proteome</keyword>
<accession>A0A061F7F6</accession>
<dbReference type="Gramene" id="EOY12808">
    <property type="protein sequence ID" value="EOY12808"/>
    <property type="gene ID" value="TCM_031328"/>
</dbReference>
<feature type="compositionally biased region" description="Basic and acidic residues" evidence="1">
    <location>
        <begin position="250"/>
        <end position="260"/>
    </location>
</feature>
<dbReference type="AlphaFoldDB" id="A0A061F7F6"/>
<dbReference type="Proteomes" id="UP000026915">
    <property type="component" value="Chromosome 7"/>
</dbReference>
<dbReference type="HOGENOM" id="CLU_957819_0_0_1"/>
<feature type="domain" description="Disease resistance protein At4g27190-like leucine-rich repeats" evidence="2">
    <location>
        <begin position="53"/>
        <end position="145"/>
    </location>
</feature>
<protein>
    <submittedName>
        <fullName evidence="3">Uncharacterized protein isoform 2</fullName>
    </submittedName>
</protein>
<dbReference type="Pfam" id="PF23247">
    <property type="entry name" value="LRR_RPS2"/>
    <property type="match status" value="1"/>
</dbReference>
<evidence type="ECO:0000256" key="1">
    <source>
        <dbReference type="SAM" id="MobiDB-lite"/>
    </source>
</evidence>